<dbReference type="KEGG" id="cac:CA_C1620"/>
<dbReference type="Pfam" id="PF00269">
    <property type="entry name" value="SASP"/>
    <property type="match status" value="1"/>
</dbReference>
<dbReference type="GeneID" id="44998117"/>
<sequence>MANYNKKLVPEKAERLNRFRMETANDIGVDLKAEYGSDLTSKEAGSVGGKMIDKILQGYEDKIE</sequence>
<dbReference type="OrthoDB" id="1683773at2"/>
<dbReference type="HOGENOM" id="CLU_169738_2_2_9"/>
<dbReference type="InterPro" id="IPR050847">
    <property type="entry name" value="SASP_DNA-binding"/>
</dbReference>
<dbReference type="AlphaFoldDB" id="Q97IM0"/>
<comment type="function">
    <text evidence="1">SASP are bound to spore DNA. They are double-stranded DNA-binding proteins that cause DNA to change to an a-like conformation. They protect the DNA backbone from chemical and enzymatic cleavage and are thus involved in dormant spore's high resistance to UV light.</text>
</comment>
<evidence type="ECO:0000256" key="2">
    <source>
        <dbReference type="ARBA" id="ARBA00022969"/>
    </source>
</evidence>
<organism evidence="3 4">
    <name type="scientific">Clostridium acetobutylicum (strain ATCC 824 / DSM 792 / JCM 1419 / IAM 19013 / LMG 5710 / NBRC 13948 / NRRL B-527 / VKM B-1787 / 2291 / W)</name>
    <dbReference type="NCBI Taxonomy" id="272562"/>
    <lineage>
        <taxon>Bacteria</taxon>
        <taxon>Bacillati</taxon>
        <taxon>Bacillota</taxon>
        <taxon>Clostridia</taxon>
        <taxon>Eubacteriales</taxon>
        <taxon>Clostridiaceae</taxon>
        <taxon>Clostridium</taxon>
    </lineage>
</organism>
<dbReference type="DNASU" id="1117803"/>
<dbReference type="GO" id="GO:0003690">
    <property type="term" value="F:double-stranded DNA binding"/>
    <property type="evidence" value="ECO:0007669"/>
    <property type="project" value="InterPro"/>
</dbReference>
<dbReference type="PANTHER" id="PTHR36107:SF1">
    <property type="entry name" value="SMALL, ACID-SOLUBLE SPORE PROTEIN A"/>
    <property type="match status" value="1"/>
</dbReference>
<keyword evidence="4" id="KW-1185">Reference proteome</keyword>
<accession>Q97IM0</accession>
<dbReference type="GO" id="GO:0006265">
    <property type="term" value="P:DNA topological change"/>
    <property type="evidence" value="ECO:0007669"/>
    <property type="project" value="InterPro"/>
</dbReference>
<proteinExistence type="predicted"/>
<dbReference type="STRING" id="272562.CA_C1620"/>
<dbReference type="PANTHER" id="PTHR36107">
    <property type="entry name" value="SMALL, ACID-SOLUBLE SPORE PROTEIN A"/>
    <property type="match status" value="1"/>
</dbReference>
<dbReference type="InterPro" id="IPR038300">
    <property type="entry name" value="SASP_sf_alpha/beta"/>
</dbReference>
<evidence type="ECO:0000256" key="1">
    <source>
        <dbReference type="ARBA" id="ARBA00003863"/>
    </source>
</evidence>
<protein>
    <submittedName>
        <fullName evidence="3">Small acid-soluble spore protein</fullName>
    </submittedName>
</protein>
<name>Q97IM0_CLOAB</name>
<dbReference type="Proteomes" id="UP000000814">
    <property type="component" value="Chromosome"/>
</dbReference>
<evidence type="ECO:0000313" key="3">
    <source>
        <dbReference type="EMBL" id="AAK79587.1"/>
    </source>
</evidence>
<dbReference type="RefSeq" id="WP_010964928.1">
    <property type="nucleotide sequence ID" value="NC_003030.1"/>
</dbReference>
<dbReference type="PATRIC" id="fig|272562.8.peg.1820"/>
<dbReference type="InterPro" id="IPR001448">
    <property type="entry name" value="SASP_alpha/beta-type"/>
</dbReference>
<dbReference type="EMBL" id="AE001437">
    <property type="protein sequence ID" value="AAK79587.1"/>
    <property type="molecule type" value="Genomic_DNA"/>
</dbReference>
<dbReference type="GO" id="GO:0030435">
    <property type="term" value="P:sporulation resulting in formation of a cellular spore"/>
    <property type="evidence" value="ECO:0007669"/>
    <property type="project" value="UniProtKB-KW"/>
</dbReference>
<gene>
    <name evidence="3" type="ordered locus">CA_C1620</name>
</gene>
<evidence type="ECO:0000313" key="4">
    <source>
        <dbReference type="Proteomes" id="UP000000814"/>
    </source>
</evidence>
<keyword evidence="2" id="KW-0749">Sporulation</keyword>
<dbReference type="PIR" id="H97099">
    <property type="entry name" value="H97099"/>
</dbReference>
<reference evidence="3 4" key="1">
    <citation type="journal article" date="2001" name="J. Bacteriol.">
        <title>Genome sequence and comparative analysis of the solvent-producing bacterium Clostridium acetobutylicum.</title>
        <authorList>
            <person name="Nolling J."/>
            <person name="Breton G."/>
            <person name="Omelchenko M.V."/>
            <person name="Makarova K.S."/>
            <person name="Zeng Q."/>
            <person name="Gibson R."/>
            <person name="Lee H.M."/>
            <person name="Dubois J."/>
            <person name="Qiu D."/>
            <person name="Hitti J."/>
            <person name="Wolf Y.I."/>
            <person name="Tatusov R.L."/>
            <person name="Sabathe F."/>
            <person name="Doucette-Stamm L."/>
            <person name="Soucaille P."/>
            <person name="Daly M.J."/>
            <person name="Bennett G.N."/>
            <person name="Koonin E.V."/>
            <person name="Smith D.R."/>
        </authorList>
    </citation>
    <scope>NUCLEOTIDE SEQUENCE [LARGE SCALE GENOMIC DNA]</scope>
    <source>
        <strain evidence="4">ATCC 824 / DSM 792 / JCM 1419 / LMG 5710 / VKM B-1787</strain>
    </source>
</reference>
<dbReference type="Gene3D" id="6.10.10.80">
    <property type="entry name" value="Small, acid-soluble spore protein, alpha/beta type-like"/>
    <property type="match status" value="1"/>
</dbReference>